<reference evidence="2" key="1">
    <citation type="submission" date="2021-03" db="EMBL/GenBank/DDBJ databases">
        <title>Draft genome sequence of rust myrtle Austropuccinia psidii MF-1, a brazilian biotype.</title>
        <authorList>
            <person name="Quecine M.C."/>
            <person name="Pachon D.M.R."/>
            <person name="Bonatelli M.L."/>
            <person name="Correr F.H."/>
            <person name="Franceschini L.M."/>
            <person name="Leite T.F."/>
            <person name="Margarido G.R.A."/>
            <person name="Almeida C.A."/>
            <person name="Ferrarezi J.A."/>
            <person name="Labate C.A."/>
        </authorList>
    </citation>
    <scope>NUCLEOTIDE SEQUENCE</scope>
    <source>
        <strain evidence="2">MF-1</strain>
    </source>
</reference>
<feature type="region of interest" description="Disordered" evidence="1">
    <location>
        <begin position="84"/>
        <end position="158"/>
    </location>
</feature>
<gene>
    <name evidence="2" type="ORF">O181_009707</name>
</gene>
<keyword evidence="3" id="KW-1185">Reference proteome</keyword>
<proteinExistence type="predicted"/>
<sequence>MAPRPPSKSVYCKEESHSETGCTYLAEDVDRRIIRTQGSSYLFPSYWRVPMEGNKSAKDIARAFAKEQAKLKKKFMEKSVVKQKPEEEVKATENKSEEKITSLSHVEDWSNWKPPTISSANDSFESHIGLSQTKQRMERQSQNQEAKRKEAVPGTYVE</sequence>
<dbReference type="Proteomes" id="UP000765509">
    <property type="component" value="Unassembled WGS sequence"/>
</dbReference>
<comment type="caution">
    <text evidence="2">The sequence shown here is derived from an EMBL/GenBank/DDBJ whole genome shotgun (WGS) entry which is preliminary data.</text>
</comment>
<dbReference type="AlphaFoldDB" id="A0A9Q3GKJ7"/>
<evidence type="ECO:0000313" key="2">
    <source>
        <dbReference type="EMBL" id="MBW0469992.1"/>
    </source>
</evidence>
<feature type="compositionally biased region" description="Basic and acidic residues" evidence="1">
    <location>
        <begin position="84"/>
        <end position="110"/>
    </location>
</feature>
<dbReference type="EMBL" id="AVOT02002328">
    <property type="protein sequence ID" value="MBW0469992.1"/>
    <property type="molecule type" value="Genomic_DNA"/>
</dbReference>
<protein>
    <submittedName>
        <fullName evidence="2">Uncharacterized protein</fullName>
    </submittedName>
</protein>
<feature type="compositionally biased region" description="Polar residues" evidence="1">
    <location>
        <begin position="116"/>
        <end position="134"/>
    </location>
</feature>
<feature type="compositionally biased region" description="Basic and acidic residues" evidence="1">
    <location>
        <begin position="135"/>
        <end position="151"/>
    </location>
</feature>
<evidence type="ECO:0000313" key="3">
    <source>
        <dbReference type="Proteomes" id="UP000765509"/>
    </source>
</evidence>
<evidence type="ECO:0000256" key="1">
    <source>
        <dbReference type="SAM" id="MobiDB-lite"/>
    </source>
</evidence>
<accession>A0A9Q3GKJ7</accession>
<organism evidence="2 3">
    <name type="scientific">Austropuccinia psidii MF-1</name>
    <dbReference type="NCBI Taxonomy" id="1389203"/>
    <lineage>
        <taxon>Eukaryota</taxon>
        <taxon>Fungi</taxon>
        <taxon>Dikarya</taxon>
        <taxon>Basidiomycota</taxon>
        <taxon>Pucciniomycotina</taxon>
        <taxon>Pucciniomycetes</taxon>
        <taxon>Pucciniales</taxon>
        <taxon>Sphaerophragmiaceae</taxon>
        <taxon>Austropuccinia</taxon>
    </lineage>
</organism>
<name>A0A9Q3GKJ7_9BASI</name>
<dbReference type="OrthoDB" id="2504984at2759"/>